<accession>A0ABT8ZWI7</accession>
<dbReference type="Proteomes" id="UP001176468">
    <property type="component" value="Unassembled WGS sequence"/>
</dbReference>
<organism evidence="2 3">
    <name type="scientific">Sphingomonas immobilis</name>
    <dbReference type="NCBI Taxonomy" id="3063997"/>
    <lineage>
        <taxon>Bacteria</taxon>
        <taxon>Pseudomonadati</taxon>
        <taxon>Pseudomonadota</taxon>
        <taxon>Alphaproteobacteria</taxon>
        <taxon>Sphingomonadales</taxon>
        <taxon>Sphingomonadaceae</taxon>
        <taxon>Sphingomonas</taxon>
    </lineage>
</organism>
<protein>
    <recommendedName>
        <fullName evidence="4">DUF3606 domain-containing protein</fullName>
    </recommendedName>
</protein>
<dbReference type="InterPro" id="IPR022037">
    <property type="entry name" value="DUF3606"/>
</dbReference>
<proteinExistence type="predicted"/>
<sequence length="91" mass="9779">MGAAVAFGSVAVVGGWLWTLRRTRRAAASSVSDAKAKRGGPAQRRTARGEPYEVSYFARKHRISAAEARAIIKQAGPDRKAANRLASERAK</sequence>
<dbReference type="Pfam" id="PF12244">
    <property type="entry name" value="DUF3606"/>
    <property type="match status" value="1"/>
</dbReference>
<evidence type="ECO:0008006" key="4">
    <source>
        <dbReference type="Google" id="ProtNLM"/>
    </source>
</evidence>
<evidence type="ECO:0000313" key="3">
    <source>
        <dbReference type="Proteomes" id="UP001176468"/>
    </source>
</evidence>
<evidence type="ECO:0000256" key="1">
    <source>
        <dbReference type="SAM" id="MobiDB-lite"/>
    </source>
</evidence>
<comment type="caution">
    <text evidence="2">The sequence shown here is derived from an EMBL/GenBank/DDBJ whole genome shotgun (WGS) entry which is preliminary data.</text>
</comment>
<evidence type="ECO:0000313" key="2">
    <source>
        <dbReference type="EMBL" id="MDO7841914.1"/>
    </source>
</evidence>
<dbReference type="RefSeq" id="WP_304560371.1">
    <property type="nucleotide sequence ID" value="NZ_JAUQSZ010000003.1"/>
</dbReference>
<feature type="region of interest" description="Disordered" evidence="1">
    <location>
        <begin position="28"/>
        <end position="51"/>
    </location>
</feature>
<keyword evidence="3" id="KW-1185">Reference proteome</keyword>
<name>A0ABT8ZWI7_9SPHN</name>
<reference evidence="2" key="1">
    <citation type="submission" date="2023-07" db="EMBL/GenBank/DDBJ databases">
        <authorList>
            <person name="Kim M.K."/>
        </authorList>
    </citation>
    <scope>NUCLEOTIDE SEQUENCE</scope>
    <source>
        <strain evidence="2">CA1-15</strain>
    </source>
</reference>
<dbReference type="EMBL" id="JAUQSZ010000003">
    <property type="protein sequence ID" value="MDO7841914.1"/>
    <property type="molecule type" value="Genomic_DNA"/>
</dbReference>
<gene>
    <name evidence="2" type="ORF">Q5H94_06225</name>
</gene>